<evidence type="ECO:0000313" key="9">
    <source>
        <dbReference type="Ensembl" id="ENSFCTP00005031245.1"/>
    </source>
</evidence>
<feature type="region of interest" description="Disordered" evidence="8">
    <location>
        <begin position="101"/>
        <end position="134"/>
    </location>
</feature>
<sequence>GRADLHRLLDKPKSPGCSCTALRRRRLDLAWRPARRSLRRRLRKAKKWRQLRGKRPVVRRQLRDVFPLLSLVDNLVGVCKGPSALWESCLRLSATTRVSSPSTLEARRIRAPTPASSSSSSMKGNQTTRNHIQTDQKVQKSWTLTWTPLFGMSFANIFSQLATDKNDPHLCDFIETHYLNEQMKYIKELGDHVTNLCKRRTSESGMTEYLFDKHTLGNSDNGS</sequence>
<evidence type="ECO:0000256" key="6">
    <source>
        <dbReference type="ARBA" id="ARBA00044959"/>
    </source>
</evidence>
<dbReference type="InterPro" id="IPR001519">
    <property type="entry name" value="Ferritin"/>
</dbReference>
<name>A0ABI7Y911_FELCA</name>
<dbReference type="Gene3D" id="1.20.1260.10">
    <property type="match status" value="1"/>
</dbReference>
<comment type="subcellular location">
    <subcellularLocation>
        <location evidence="2">Cytoplasmic vesicle</location>
        <location evidence="2">Autophagosome</location>
    </subcellularLocation>
    <subcellularLocation>
        <location evidence="1">Lysosome</location>
    </subcellularLocation>
</comment>
<protein>
    <recommendedName>
        <fullName evidence="5">Ferritin heavy chain</fullName>
    </recommendedName>
</protein>
<accession>A0ABI7Y911</accession>
<reference evidence="9" key="3">
    <citation type="submission" date="2025-09" db="UniProtKB">
        <authorList>
            <consortium name="Ensembl"/>
        </authorList>
    </citation>
    <scope>IDENTIFICATION</scope>
    <source>
        <strain evidence="9">breed Abyssinian</strain>
    </source>
</reference>
<keyword evidence="10" id="KW-1185">Reference proteome</keyword>
<dbReference type="PROSITE" id="PS00204">
    <property type="entry name" value="FERRITIN_2"/>
    <property type="match status" value="1"/>
</dbReference>
<dbReference type="GeneTree" id="ENSGT00950000182841"/>
<evidence type="ECO:0000256" key="4">
    <source>
        <dbReference type="ARBA" id="ARBA00023228"/>
    </source>
</evidence>
<evidence type="ECO:0000256" key="3">
    <source>
        <dbReference type="ARBA" id="ARBA00023002"/>
    </source>
</evidence>
<keyword evidence="4" id="KW-0458">Lysosome</keyword>
<dbReference type="PANTHER" id="PTHR11431:SF37">
    <property type="entry name" value="FERRITIN HEAVY CHAIN"/>
    <property type="match status" value="1"/>
</dbReference>
<dbReference type="InterPro" id="IPR012347">
    <property type="entry name" value="Ferritin-like"/>
</dbReference>
<evidence type="ECO:0000256" key="1">
    <source>
        <dbReference type="ARBA" id="ARBA00004371"/>
    </source>
</evidence>
<evidence type="ECO:0000256" key="7">
    <source>
        <dbReference type="ARBA" id="ARBA00045964"/>
    </source>
</evidence>
<evidence type="ECO:0000313" key="10">
    <source>
        <dbReference type="Proteomes" id="UP000823872"/>
    </source>
</evidence>
<dbReference type="Ensembl" id="ENSFCTT00005043881.1">
    <property type="protein sequence ID" value="ENSFCTP00005031245.1"/>
    <property type="gene ID" value="ENSFCTG00005015391.1"/>
</dbReference>
<feature type="compositionally biased region" description="Polar residues" evidence="8">
    <location>
        <begin position="122"/>
        <end position="131"/>
    </location>
</feature>
<keyword evidence="3" id="KW-0560">Oxidoreductase</keyword>
<dbReference type="PANTHER" id="PTHR11431">
    <property type="entry name" value="FERRITIN"/>
    <property type="match status" value="1"/>
</dbReference>
<dbReference type="InterPro" id="IPR014034">
    <property type="entry name" value="Ferritin_CS"/>
</dbReference>
<comment type="subunit">
    <text evidence="6">Oligomer of 24 subunits. There are two types of subunits: L (light) chain and H (heavy) chain. The major chain can be light or heavy, depending on the species and tissue type. The functional molecule forms a roughly spherical shell with a diameter of 12 nm and contains a central cavity into which the insoluble mineral iron core is deposited. Interacts with NCOA4; NCOA4 promotes targeting of the iron-binding ferritin complex to autolysosomes following starvation or iron depletion.</text>
</comment>
<organism evidence="9 10">
    <name type="scientific">Felis catus</name>
    <name type="common">Cat</name>
    <name type="synonym">Felis silvestris catus</name>
    <dbReference type="NCBI Taxonomy" id="9685"/>
    <lineage>
        <taxon>Eukaryota</taxon>
        <taxon>Metazoa</taxon>
        <taxon>Chordata</taxon>
        <taxon>Craniata</taxon>
        <taxon>Vertebrata</taxon>
        <taxon>Euteleostomi</taxon>
        <taxon>Mammalia</taxon>
        <taxon>Eutheria</taxon>
        <taxon>Laurasiatheria</taxon>
        <taxon>Carnivora</taxon>
        <taxon>Feliformia</taxon>
        <taxon>Felidae</taxon>
        <taxon>Felinae</taxon>
        <taxon>Felis</taxon>
    </lineage>
</organism>
<evidence type="ECO:0000256" key="8">
    <source>
        <dbReference type="SAM" id="MobiDB-lite"/>
    </source>
</evidence>
<proteinExistence type="predicted"/>
<gene>
    <name evidence="9" type="primary">IL12A</name>
</gene>
<reference evidence="9" key="2">
    <citation type="submission" date="2025-08" db="UniProtKB">
        <authorList>
            <consortium name="Ensembl"/>
        </authorList>
    </citation>
    <scope>IDENTIFICATION</scope>
    <source>
        <strain evidence="9">breed Abyssinian</strain>
    </source>
</reference>
<dbReference type="SUPFAM" id="SSF47240">
    <property type="entry name" value="Ferritin-like"/>
    <property type="match status" value="1"/>
</dbReference>
<comment type="function">
    <text evidence="7">Stores iron in a soluble, non-toxic, readily available form. Important for iron homeostasis. Has ferroxidase activity. Iron is taken up in the ferrous form and deposited as ferric hydroxides after oxidation. Also plays a role in delivery of iron to cells. Mediates iron uptake in capsule cells of the developing kidney. Delivery to lysosomes is mediated by the cargo receptor NCOA4 for autophagic degradation and release of iron.</text>
</comment>
<evidence type="ECO:0000256" key="5">
    <source>
        <dbReference type="ARBA" id="ARBA00039731"/>
    </source>
</evidence>
<dbReference type="InterPro" id="IPR009078">
    <property type="entry name" value="Ferritin-like_SF"/>
</dbReference>
<reference evidence="9 10" key="1">
    <citation type="submission" date="2021-02" db="EMBL/GenBank/DDBJ databases">
        <title>Safari Cat Assemblies.</title>
        <authorList>
            <person name="Bredemeyer K.R."/>
            <person name="Murphy W.J."/>
        </authorList>
    </citation>
    <scope>NUCLEOTIDE SEQUENCE [LARGE SCALE GENOMIC DNA]</scope>
</reference>
<evidence type="ECO:0000256" key="2">
    <source>
        <dbReference type="ARBA" id="ARBA00004419"/>
    </source>
</evidence>
<dbReference type="Proteomes" id="UP000823872">
    <property type="component" value="Chromosome F2"/>
</dbReference>